<keyword evidence="1" id="KW-1133">Transmembrane helix</keyword>
<feature type="transmembrane region" description="Helical" evidence="1">
    <location>
        <begin position="125"/>
        <end position="148"/>
    </location>
</feature>
<dbReference type="RefSeq" id="WP_249586832.1">
    <property type="nucleotide sequence ID" value="NZ_BAAAQL010000008.1"/>
</dbReference>
<name>A0ABY4PNF6_9ACTN</name>
<dbReference type="EMBL" id="CP097289">
    <property type="protein sequence ID" value="UQT55343.1"/>
    <property type="molecule type" value="Genomic_DNA"/>
</dbReference>
<evidence type="ECO:0000313" key="3">
    <source>
        <dbReference type="Proteomes" id="UP000829992"/>
    </source>
</evidence>
<keyword evidence="1" id="KW-0472">Membrane</keyword>
<protein>
    <submittedName>
        <fullName evidence="2">Uncharacterized protein</fullName>
    </submittedName>
</protein>
<reference evidence="2 3" key="1">
    <citation type="submission" date="2022-05" db="EMBL/GenBank/DDBJ databases">
        <authorList>
            <person name="Zhou X."/>
            <person name="Li K."/>
            <person name="Man Y."/>
        </authorList>
    </citation>
    <scope>NUCLEOTIDE SEQUENCE [LARGE SCALE GENOMIC DNA]</scope>
    <source>
        <strain evidence="2 3">MS405</strain>
    </source>
</reference>
<feature type="transmembrane region" description="Helical" evidence="1">
    <location>
        <begin position="52"/>
        <end position="72"/>
    </location>
</feature>
<evidence type="ECO:0000256" key="1">
    <source>
        <dbReference type="SAM" id="Phobius"/>
    </source>
</evidence>
<dbReference type="Proteomes" id="UP000829992">
    <property type="component" value="Chromosome"/>
</dbReference>
<sequence length="149" mass="16714">MADKTDVLLAFWQEQRESDRQVENQRATLTNIIVVIVSAGLGFLAQKGLHPPMLTVTVTMVALGIYGAMASLKSHERCAFHMRQARWLRQKIGVLHPELEFEDGLAAVRSTHRLRFPLLVRTRMYALWVALHSAIALSGAILSVWILAV</sequence>
<keyword evidence="1" id="KW-0812">Transmembrane</keyword>
<gene>
    <name evidence="2" type="ORF">M4V62_09665</name>
</gene>
<proteinExistence type="predicted"/>
<evidence type="ECO:0000313" key="2">
    <source>
        <dbReference type="EMBL" id="UQT55343.1"/>
    </source>
</evidence>
<feature type="transmembrane region" description="Helical" evidence="1">
    <location>
        <begin position="28"/>
        <end position="46"/>
    </location>
</feature>
<organism evidence="2 3">
    <name type="scientific">Streptomyces durmitorensis</name>
    <dbReference type="NCBI Taxonomy" id="319947"/>
    <lineage>
        <taxon>Bacteria</taxon>
        <taxon>Bacillati</taxon>
        <taxon>Actinomycetota</taxon>
        <taxon>Actinomycetes</taxon>
        <taxon>Kitasatosporales</taxon>
        <taxon>Streptomycetaceae</taxon>
        <taxon>Streptomyces</taxon>
    </lineage>
</organism>
<keyword evidence="3" id="KW-1185">Reference proteome</keyword>
<accession>A0ABY4PNF6</accession>